<feature type="non-terminal residue" evidence="2">
    <location>
        <position position="1"/>
    </location>
</feature>
<proteinExistence type="predicted"/>
<dbReference type="EMBL" id="CP111016">
    <property type="protein sequence ID" value="WAR06448.1"/>
    <property type="molecule type" value="Genomic_DNA"/>
</dbReference>
<gene>
    <name evidence="2" type="ORF">MAR_021817</name>
</gene>
<name>A0ABY7E8Y8_MYAAR</name>
<evidence type="ECO:0000259" key="1">
    <source>
        <dbReference type="PROSITE" id="PS50041"/>
    </source>
</evidence>
<accession>A0ABY7E8Y8</accession>
<evidence type="ECO:0000313" key="2">
    <source>
        <dbReference type="EMBL" id="WAR06448.1"/>
    </source>
</evidence>
<dbReference type="SUPFAM" id="SSF56436">
    <property type="entry name" value="C-type lectin-like"/>
    <property type="match status" value="1"/>
</dbReference>
<organism evidence="2 3">
    <name type="scientific">Mya arenaria</name>
    <name type="common">Soft-shell clam</name>
    <dbReference type="NCBI Taxonomy" id="6604"/>
    <lineage>
        <taxon>Eukaryota</taxon>
        <taxon>Metazoa</taxon>
        <taxon>Spiralia</taxon>
        <taxon>Lophotrochozoa</taxon>
        <taxon>Mollusca</taxon>
        <taxon>Bivalvia</taxon>
        <taxon>Autobranchia</taxon>
        <taxon>Heteroconchia</taxon>
        <taxon>Euheterodonta</taxon>
        <taxon>Imparidentia</taxon>
        <taxon>Neoheterodontei</taxon>
        <taxon>Myida</taxon>
        <taxon>Myoidea</taxon>
        <taxon>Myidae</taxon>
        <taxon>Mya</taxon>
    </lineage>
</organism>
<dbReference type="InterPro" id="IPR001304">
    <property type="entry name" value="C-type_lectin-like"/>
</dbReference>
<dbReference type="Pfam" id="PF00059">
    <property type="entry name" value="Lectin_C"/>
    <property type="match status" value="1"/>
</dbReference>
<dbReference type="PANTHER" id="PTHR22803">
    <property type="entry name" value="MANNOSE, PHOSPHOLIPASE, LECTIN RECEPTOR RELATED"/>
    <property type="match status" value="1"/>
</dbReference>
<sequence>MCYYVSQRTDGEGGRATWYGARDICAKQGGRLASIHGIDGNNFILSLLTANSTDDAWIGLVDNGVNQFIWSDGTPLDFIHWNGGEPNDYLGMEKCGQMFQFS</sequence>
<dbReference type="Proteomes" id="UP001164746">
    <property type="component" value="Chromosome 5"/>
</dbReference>
<reference evidence="2" key="1">
    <citation type="submission" date="2022-11" db="EMBL/GenBank/DDBJ databases">
        <title>Centuries of genome instability and evolution in soft-shell clam transmissible cancer (bioRxiv).</title>
        <authorList>
            <person name="Hart S.F.M."/>
            <person name="Yonemitsu M.A."/>
            <person name="Giersch R.M."/>
            <person name="Beal B.F."/>
            <person name="Arriagada G."/>
            <person name="Davis B.W."/>
            <person name="Ostrander E.A."/>
            <person name="Goff S.P."/>
            <person name="Metzger M.J."/>
        </authorList>
    </citation>
    <scope>NUCLEOTIDE SEQUENCE</scope>
    <source>
        <strain evidence="2">MELC-2E11</strain>
        <tissue evidence="2">Siphon/mantle</tissue>
    </source>
</reference>
<dbReference type="SMART" id="SM00034">
    <property type="entry name" value="CLECT"/>
    <property type="match status" value="1"/>
</dbReference>
<dbReference type="CDD" id="cd00037">
    <property type="entry name" value="CLECT"/>
    <property type="match status" value="1"/>
</dbReference>
<feature type="domain" description="C-type lectin" evidence="1">
    <location>
        <begin position="1"/>
        <end position="102"/>
    </location>
</feature>
<dbReference type="PROSITE" id="PS50041">
    <property type="entry name" value="C_TYPE_LECTIN_2"/>
    <property type="match status" value="1"/>
</dbReference>
<dbReference type="InterPro" id="IPR016186">
    <property type="entry name" value="C-type_lectin-like/link_sf"/>
</dbReference>
<dbReference type="InterPro" id="IPR050111">
    <property type="entry name" value="C-type_lectin/snaclec_domain"/>
</dbReference>
<keyword evidence="3" id="KW-1185">Reference proteome</keyword>
<protein>
    <submittedName>
        <fullName evidence="2">MRC1-like protein</fullName>
    </submittedName>
</protein>
<evidence type="ECO:0000313" key="3">
    <source>
        <dbReference type="Proteomes" id="UP001164746"/>
    </source>
</evidence>
<dbReference type="Gene3D" id="3.10.100.10">
    <property type="entry name" value="Mannose-Binding Protein A, subunit A"/>
    <property type="match status" value="1"/>
</dbReference>
<dbReference type="InterPro" id="IPR016187">
    <property type="entry name" value="CTDL_fold"/>
</dbReference>